<reference evidence="1 2" key="1">
    <citation type="submission" date="2015-02" db="EMBL/GenBank/DDBJ databases">
        <title>Single-cell genomics of uncultivated deep-branching MTB reveals a conserved set of magnetosome genes.</title>
        <authorList>
            <person name="Kolinko S."/>
            <person name="Richter M."/>
            <person name="Glockner F.O."/>
            <person name="Brachmann A."/>
            <person name="Schuler D."/>
        </authorList>
    </citation>
    <scope>NUCLEOTIDE SEQUENCE [LARGE SCALE GENOMIC DNA]</scope>
    <source>
        <strain evidence="1">SKK-01</strain>
    </source>
</reference>
<comment type="caution">
    <text evidence="1">The sequence shown here is derived from an EMBL/GenBank/DDBJ whole genome shotgun (WGS) entry which is preliminary data.</text>
</comment>
<organism evidence="1 2">
    <name type="scientific">Candidatus Omnitrophus magneticus</name>
    <dbReference type="NCBI Taxonomy" id="1609969"/>
    <lineage>
        <taxon>Bacteria</taxon>
        <taxon>Pseudomonadati</taxon>
        <taxon>Candidatus Omnitrophota</taxon>
        <taxon>Candidatus Omnitrophus</taxon>
    </lineage>
</organism>
<dbReference type="Proteomes" id="UP000033428">
    <property type="component" value="Unassembled WGS sequence"/>
</dbReference>
<protein>
    <recommendedName>
        <fullName evidence="3">TPR repeat-containing protein</fullName>
    </recommendedName>
</protein>
<proteinExistence type="predicted"/>
<gene>
    <name evidence="1" type="ORF">OMAG_002388</name>
</gene>
<dbReference type="EMBL" id="JYNY01000495">
    <property type="protein sequence ID" value="KJJ83729.1"/>
    <property type="molecule type" value="Genomic_DNA"/>
</dbReference>
<evidence type="ECO:0008006" key="3">
    <source>
        <dbReference type="Google" id="ProtNLM"/>
    </source>
</evidence>
<name>A0A0F0CP05_9BACT</name>
<sequence>MNLSVNDDKELDKKIEEAWLLFKLKEYKSAGKIVFPLLEKYPANKQLIEIGVSPFIQENNTGQIDLMLARINNVDFPDKKKITRELRLASSLNRCDYKESANIYSSLIKDYPEKIEYKRGYAETLLKLKLWPMAKKAYKDIYSIKDVKDKFLKQDYHRAVEEGSNGLITDFLYTHAPESLREYIVKHGVLVWLNKRLRCTFTTIMEFYSKRALGNSSKVEEIIPGHNVTVDYFFNEIFDFSIGWKTYYFNENSYHTPYAGVQADIENFHSKTSFSYDELVRNPIEGINKEARMDNFSSENEILFFDRLTFGYLFESSFYRVNSEKNDINGEGYLGYKIKNMPFTSLAVWQDPYVSLNFSYLDAHWDKSFVRANEVLDFLEDEKIFSGGIYIEKAFTHFFSCRATFARMYDWRRDFYSTLTGAGTSFWFRDYLKLDVDYEYLLNAQGTLGTGDVQTIRGKLKILF</sequence>
<accession>A0A0F0CP05</accession>
<dbReference type="AlphaFoldDB" id="A0A0F0CP05"/>
<evidence type="ECO:0000313" key="1">
    <source>
        <dbReference type="EMBL" id="KJJ83729.1"/>
    </source>
</evidence>
<keyword evidence="2" id="KW-1185">Reference proteome</keyword>
<evidence type="ECO:0000313" key="2">
    <source>
        <dbReference type="Proteomes" id="UP000033428"/>
    </source>
</evidence>